<accession>E1X0S5</accession>
<organism evidence="1 2">
    <name type="scientific">Halobacteriovorax marinus (strain ATCC BAA-682 / DSM 15412 / SJ)</name>
    <name type="common">Bacteriovorax marinus</name>
    <dbReference type="NCBI Taxonomy" id="862908"/>
    <lineage>
        <taxon>Bacteria</taxon>
        <taxon>Pseudomonadati</taxon>
        <taxon>Bdellovibrionota</taxon>
        <taxon>Bacteriovoracia</taxon>
        <taxon>Bacteriovoracales</taxon>
        <taxon>Halobacteriovoraceae</taxon>
        <taxon>Halobacteriovorax</taxon>
    </lineage>
</organism>
<reference evidence="2" key="1">
    <citation type="journal article" date="2013" name="ISME J.">
        <title>A small predatory core genome in the divergent marine Bacteriovorax marinus SJ and the terrestrial Bdellovibrio bacteriovorus.</title>
        <authorList>
            <person name="Crossman L.C."/>
            <person name="Chen H."/>
            <person name="Cerdeno-Tarraga A.M."/>
            <person name="Brooks K."/>
            <person name="Quail M.A."/>
            <person name="Pineiro S.A."/>
            <person name="Hobley L."/>
            <person name="Sockett R.E."/>
            <person name="Bentley S.D."/>
            <person name="Parkhill J."/>
            <person name="Williams H.N."/>
            <person name="Stine O.C."/>
        </authorList>
    </citation>
    <scope>NUCLEOTIDE SEQUENCE [LARGE SCALE GENOMIC DNA]</scope>
    <source>
        <strain evidence="2">ATCC BAA-682 / DSM 15412 / SJ</strain>
    </source>
</reference>
<dbReference type="EMBL" id="FQ312005">
    <property type="protein sequence ID" value="CBW26413.1"/>
    <property type="molecule type" value="Genomic_DNA"/>
</dbReference>
<dbReference type="AlphaFoldDB" id="E1X0S5"/>
<gene>
    <name evidence="1" type="ordered locus">BMS_1561</name>
</gene>
<keyword evidence="2" id="KW-1185">Reference proteome</keyword>
<dbReference type="PATRIC" id="fig|862908.3.peg.1486"/>
<protein>
    <submittedName>
        <fullName evidence="1">Exported protein</fullName>
    </submittedName>
</protein>
<dbReference type="KEGG" id="bmx:BMS_1561"/>
<proteinExistence type="predicted"/>
<name>E1X0S5_HALMS</name>
<evidence type="ECO:0000313" key="1">
    <source>
        <dbReference type="EMBL" id="CBW26413.1"/>
    </source>
</evidence>
<dbReference type="RefSeq" id="WP_014244196.1">
    <property type="nucleotide sequence ID" value="NC_016620.1"/>
</dbReference>
<sequence>MLKLIFSLFFLFSLSAEELSQVQAEHSFSNTSDGLKLKEYDLEYRTHRRDLFWLYEDEASKAHDFFLRVKKVDGEHLGEIDGTRFILGYGRKWNESHNSEISFGMHTLSYKNNSSKTPYFNFLQQYRAKLYTLEYSMTHDFYYLIGGVPGPYEEKLKSLKNSIRLVATPRDFLRVPVEIEYTKISGDNSRNRQSASILFGDSYPIWIWLGYRIERLSFDRLDSGYWSPDKFLAHGPHLEWAQTFFSNYTFKLSYLYNFIKENDFASGNSYYLSSTFEYGNRNSLLLGFNVYRNKSMQESSEWWSEGGRVYLKYSF</sequence>
<evidence type="ECO:0000313" key="2">
    <source>
        <dbReference type="Proteomes" id="UP000008963"/>
    </source>
</evidence>
<dbReference type="Proteomes" id="UP000008963">
    <property type="component" value="Chromosome"/>
</dbReference>
<dbReference type="HOGENOM" id="CLU_882143_0_0_7"/>